<organism evidence="1 2">
    <name type="scientific">Bacillus thermozeamaize</name>
    <dbReference type="NCBI Taxonomy" id="230954"/>
    <lineage>
        <taxon>Bacteria</taxon>
        <taxon>Bacillati</taxon>
        <taxon>Bacillota</taxon>
        <taxon>Bacilli</taxon>
        <taxon>Bacillales</taxon>
        <taxon>Bacillaceae</taxon>
        <taxon>Bacillus</taxon>
    </lineage>
</organism>
<gene>
    <name evidence="1" type="ORF">BAA01_10465</name>
</gene>
<sequence>MKRQEVLRAVEQFVLQGVAFLPENQPGIGDQLRLLQEDGLTTALPVQVNRFLKGIAYYYGTDLTVMRQRYGQAIARKQLIPLPFTEDWILVPFKVRTPIGRQVVHGWFAAHQIRQMAAQAPQRTRLALAGGHDVTVHHSLNFCQMQLRHVTLVRHLYEEIHFRRRSAAVRERGETYLF</sequence>
<reference evidence="2" key="1">
    <citation type="submission" date="2016-06" db="EMBL/GenBank/DDBJ databases">
        <authorList>
            <person name="Nascimento L."/>
            <person name="Pereira R.V."/>
            <person name="Martins L.F."/>
            <person name="Quaggio R.B."/>
            <person name="Silva A.M."/>
            <person name="Setubal J.C."/>
        </authorList>
    </citation>
    <scope>NUCLEOTIDE SEQUENCE [LARGE SCALE GENOMIC DNA]</scope>
</reference>
<dbReference type="EMBL" id="LZRT01000101">
    <property type="protein sequence ID" value="OUM85525.1"/>
    <property type="molecule type" value="Genomic_DNA"/>
</dbReference>
<proteinExistence type="predicted"/>
<evidence type="ECO:0000313" key="1">
    <source>
        <dbReference type="EMBL" id="OUM85525.1"/>
    </source>
</evidence>
<protein>
    <submittedName>
        <fullName evidence="1">Uncharacterized protein</fullName>
    </submittedName>
</protein>
<dbReference type="Proteomes" id="UP000196475">
    <property type="component" value="Unassembled WGS sequence"/>
</dbReference>
<evidence type="ECO:0000313" key="2">
    <source>
        <dbReference type="Proteomes" id="UP000196475"/>
    </source>
</evidence>
<name>A0A1Y3PDU3_9BACI</name>
<accession>A0A1Y3PDU3</accession>
<comment type="caution">
    <text evidence="1">The sequence shown here is derived from an EMBL/GenBank/DDBJ whole genome shotgun (WGS) entry which is preliminary data.</text>
</comment>
<dbReference type="AlphaFoldDB" id="A0A1Y3PDU3"/>